<dbReference type="Gene3D" id="3.40.1160.10">
    <property type="entry name" value="Acetylglutamate kinase-like"/>
    <property type="match status" value="1"/>
</dbReference>
<reference evidence="13" key="1">
    <citation type="submission" date="2021-01" db="EMBL/GenBank/DDBJ databases">
        <authorList>
            <person name="Corre E."/>
            <person name="Pelletier E."/>
            <person name="Niang G."/>
            <person name="Scheremetjew M."/>
            <person name="Finn R."/>
            <person name="Kale V."/>
            <person name="Holt S."/>
            <person name="Cochrane G."/>
            <person name="Meng A."/>
            <person name="Brown T."/>
            <person name="Cohen L."/>
        </authorList>
    </citation>
    <scope>NUCLEOTIDE SEQUENCE</scope>
    <source>
        <strain evidence="13">Grunow 1884</strain>
    </source>
</reference>
<dbReference type="GO" id="GO:0005829">
    <property type="term" value="C:cytosol"/>
    <property type="evidence" value="ECO:0007669"/>
    <property type="project" value="TreeGrafter"/>
</dbReference>
<evidence type="ECO:0000256" key="3">
    <source>
        <dbReference type="ARBA" id="ARBA00017267"/>
    </source>
</evidence>
<keyword evidence="11" id="KW-1133">Transmembrane helix</keyword>
<dbReference type="EC" id="2.7.4.26" evidence="2"/>
<proteinExistence type="inferred from homology"/>
<evidence type="ECO:0000256" key="7">
    <source>
        <dbReference type="ARBA" id="ARBA00022840"/>
    </source>
</evidence>
<keyword evidence="5" id="KW-0547">Nucleotide-binding</keyword>
<comment type="catalytic activity">
    <reaction evidence="9">
        <text>isopentenyl phosphate + ATP = isopentenyl diphosphate + ADP</text>
        <dbReference type="Rhea" id="RHEA:33963"/>
        <dbReference type="ChEBI" id="CHEBI:30616"/>
        <dbReference type="ChEBI" id="CHEBI:65078"/>
        <dbReference type="ChEBI" id="CHEBI:128769"/>
        <dbReference type="ChEBI" id="CHEBI:456216"/>
        <dbReference type="EC" id="2.7.4.26"/>
    </reaction>
</comment>
<feature type="region of interest" description="Disordered" evidence="10">
    <location>
        <begin position="126"/>
        <end position="155"/>
    </location>
</feature>
<evidence type="ECO:0000256" key="8">
    <source>
        <dbReference type="ARBA" id="ARBA00023229"/>
    </source>
</evidence>
<dbReference type="Pfam" id="PF00696">
    <property type="entry name" value="AA_kinase"/>
    <property type="match status" value="1"/>
</dbReference>
<evidence type="ECO:0000256" key="10">
    <source>
        <dbReference type="SAM" id="MobiDB-lite"/>
    </source>
</evidence>
<dbReference type="SUPFAM" id="SSF53633">
    <property type="entry name" value="Carbamate kinase-like"/>
    <property type="match status" value="1"/>
</dbReference>
<keyword evidence="4" id="KW-0808">Transferase</keyword>
<feature type="compositionally biased region" description="Basic and acidic residues" evidence="10">
    <location>
        <begin position="140"/>
        <end position="149"/>
    </location>
</feature>
<name>A0A7S2E916_TRICV</name>
<dbReference type="NCBIfam" id="NF040647">
    <property type="entry name" value="IPPK_Arch"/>
    <property type="match status" value="1"/>
</dbReference>
<dbReference type="InterPro" id="IPR001048">
    <property type="entry name" value="Asp/Glu/Uridylate_kinase"/>
</dbReference>
<evidence type="ECO:0000256" key="1">
    <source>
        <dbReference type="ARBA" id="ARBA00010540"/>
    </source>
</evidence>
<evidence type="ECO:0000256" key="5">
    <source>
        <dbReference type="ARBA" id="ARBA00022741"/>
    </source>
</evidence>
<dbReference type="AlphaFoldDB" id="A0A7S2E916"/>
<dbReference type="InterPro" id="IPR036393">
    <property type="entry name" value="AceGlu_kinase-like_sf"/>
</dbReference>
<comment type="similarity">
    <text evidence="1">Belongs to the isopentenyl phosphate kinase family.</text>
</comment>
<dbReference type="GO" id="GO:0005524">
    <property type="term" value="F:ATP binding"/>
    <property type="evidence" value="ECO:0007669"/>
    <property type="project" value="UniProtKB-KW"/>
</dbReference>
<protein>
    <recommendedName>
        <fullName evidence="3">Isopentenyl phosphate kinase</fullName>
        <ecNumber evidence="2">2.7.4.26</ecNumber>
    </recommendedName>
</protein>
<evidence type="ECO:0000256" key="2">
    <source>
        <dbReference type="ARBA" id="ARBA00012908"/>
    </source>
</evidence>
<dbReference type="PANTHER" id="PTHR43654">
    <property type="entry name" value="GLUTAMATE 5-KINASE"/>
    <property type="match status" value="1"/>
</dbReference>
<sequence length="363" mass="37552">MPSSSFPSALLLLPLATVGAVALLYRNSKERNNRRRRRKGPQRRVVVVKLGGSSVTDKAKVETLNTATLGWAGGAVASAVNPSYRSLNCSEYDEESASGNNDDCGKPAFVIVHGAGSFGHHAAREYGLRGQTEPPPFSRGRGEDEEKEGKRRRRDMTGLAAARLSVQTLNRHVVSALIKAGINAVGMSPGLSTPGLEAHGGDEQGGASALVRAVEDALSAGLVPVLHGDACLYGPDGAGILGGDTLVEILATGLDGVKGAVFLTDVDGVYTSDPKVQNDAELLRVVEIDKSTGRVLTHVAAGGSTHAHDVTGGLETKLGSAAGVARSGSPVIIARCGSADAERALKGGIKDMERGTVVRLARL</sequence>
<evidence type="ECO:0000256" key="11">
    <source>
        <dbReference type="SAM" id="Phobius"/>
    </source>
</evidence>
<keyword evidence="8" id="KW-0414">Isoprene biosynthesis</keyword>
<evidence type="ECO:0000256" key="6">
    <source>
        <dbReference type="ARBA" id="ARBA00022777"/>
    </source>
</evidence>
<dbReference type="GO" id="GO:0016301">
    <property type="term" value="F:kinase activity"/>
    <property type="evidence" value="ECO:0007669"/>
    <property type="project" value="UniProtKB-KW"/>
</dbReference>
<keyword evidence="6" id="KW-0418">Kinase</keyword>
<keyword evidence="7" id="KW-0067">ATP-binding</keyword>
<keyword evidence="11" id="KW-0472">Membrane</keyword>
<organism evidence="13">
    <name type="scientific">Trieres chinensis</name>
    <name type="common">Marine centric diatom</name>
    <name type="synonym">Odontella sinensis</name>
    <dbReference type="NCBI Taxonomy" id="1514140"/>
    <lineage>
        <taxon>Eukaryota</taxon>
        <taxon>Sar</taxon>
        <taxon>Stramenopiles</taxon>
        <taxon>Ochrophyta</taxon>
        <taxon>Bacillariophyta</taxon>
        <taxon>Mediophyceae</taxon>
        <taxon>Biddulphiophycidae</taxon>
        <taxon>Eupodiscales</taxon>
        <taxon>Parodontellaceae</taxon>
        <taxon>Trieres</taxon>
    </lineage>
</organism>
<feature type="domain" description="Aspartate/glutamate/uridylate kinase" evidence="12">
    <location>
        <begin position="45"/>
        <end position="334"/>
    </location>
</feature>
<dbReference type="GO" id="GO:0016114">
    <property type="term" value="P:terpenoid biosynthetic process"/>
    <property type="evidence" value="ECO:0007669"/>
    <property type="project" value="TreeGrafter"/>
</dbReference>
<keyword evidence="11" id="KW-0812">Transmembrane</keyword>
<dbReference type="PANTHER" id="PTHR43654:SF1">
    <property type="entry name" value="ISOPENTENYL PHOSPHATE KINASE"/>
    <property type="match status" value="1"/>
</dbReference>
<accession>A0A7S2E916</accession>
<dbReference type="GO" id="GO:0102043">
    <property type="term" value="F:isopentenyl phosphate kinase activity"/>
    <property type="evidence" value="ECO:0007669"/>
    <property type="project" value="UniProtKB-EC"/>
</dbReference>
<evidence type="ECO:0000259" key="12">
    <source>
        <dbReference type="Pfam" id="PF00696"/>
    </source>
</evidence>
<evidence type="ECO:0000313" key="13">
    <source>
        <dbReference type="EMBL" id="CAD9322005.1"/>
    </source>
</evidence>
<dbReference type="EMBL" id="HBGO01002968">
    <property type="protein sequence ID" value="CAD9322005.1"/>
    <property type="molecule type" value="Transcribed_RNA"/>
</dbReference>
<dbReference type="InterPro" id="IPR024192">
    <property type="entry name" value="Fosfomycin_R_FomA-type"/>
</dbReference>
<gene>
    <name evidence="13" type="ORF">OSIN01602_LOCUS1684</name>
</gene>
<evidence type="ECO:0000256" key="9">
    <source>
        <dbReference type="ARBA" id="ARBA00049063"/>
    </source>
</evidence>
<feature type="transmembrane region" description="Helical" evidence="11">
    <location>
        <begin position="6"/>
        <end position="25"/>
    </location>
</feature>
<evidence type="ECO:0000256" key="4">
    <source>
        <dbReference type="ARBA" id="ARBA00022679"/>
    </source>
</evidence>